<dbReference type="InterPro" id="IPR001356">
    <property type="entry name" value="HD"/>
</dbReference>
<dbReference type="HOGENOM" id="CLU_030301_3_0_1"/>
<dbReference type="EMBL" id="KB308559">
    <property type="protein sequence ID" value="ELT97498.1"/>
    <property type="molecule type" value="Genomic_DNA"/>
</dbReference>
<feature type="domain" description="OAR" evidence="11">
    <location>
        <begin position="300"/>
        <end position="313"/>
    </location>
</feature>
<dbReference type="AlphaFoldDB" id="R7TUB2"/>
<dbReference type="SUPFAM" id="SSF46689">
    <property type="entry name" value="Homeodomain-like"/>
    <property type="match status" value="1"/>
</dbReference>
<reference evidence="13" key="3">
    <citation type="submission" date="2015-06" db="UniProtKB">
        <authorList>
            <consortium name="EnsemblMetazoa"/>
        </authorList>
    </citation>
    <scope>IDENTIFICATION</scope>
</reference>
<sequence length="351" mass="37680">MDALNEGLCLEQFVGGCPTDPAGPQPTSGAVSVMTAGGIHGERLPSTSPGSTVTHLHGHGRHSHLDMDHKHRLDLSDDAKHHHTTHHEDTSSSVVEQTSTSSPPKKSRSSGSGSGNAGADGKRQRRQRTHFTSQQLQELEATFQRNRYPDMATREEISAWTNLTEPRVRVWFKNRRAKWRKKERNMETLKTGFGPQFNGFMQPFDSGLYAGYSSYNQWDHAKIPGPLASKSFPWGLNSVNPLPNVVSNPSGMCFSSPTSAGTSSMPTMQGSAGMSSAGSPPCPYAAPAPPYLYNREQCSSSIATLRLKAKQHSSVTNFAAAAAYPGVPAGRQPALSACQYAAVGQGSAGMV</sequence>
<evidence type="ECO:0008006" key="15">
    <source>
        <dbReference type="Google" id="ProtNLM"/>
    </source>
</evidence>
<evidence type="ECO:0000256" key="8">
    <source>
        <dbReference type="RuleBase" id="RU000682"/>
    </source>
</evidence>
<dbReference type="OrthoDB" id="6159439at2759"/>
<keyword evidence="14" id="KW-1185">Reference proteome</keyword>
<feature type="DNA-binding region" description="Homeobox" evidence="7">
    <location>
        <begin position="124"/>
        <end position="183"/>
    </location>
</feature>
<dbReference type="PROSITE" id="PS00027">
    <property type="entry name" value="HOMEOBOX_1"/>
    <property type="match status" value="1"/>
</dbReference>
<evidence type="ECO:0000313" key="12">
    <source>
        <dbReference type="EMBL" id="ELT97498.1"/>
    </source>
</evidence>
<reference evidence="14" key="1">
    <citation type="submission" date="2012-12" db="EMBL/GenBank/DDBJ databases">
        <authorList>
            <person name="Hellsten U."/>
            <person name="Grimwood J."/>
            <person name="Chapman J.A."/>
            <person name="Shapiro H."/>
            <person name="Aerts A."/>
            <person name="Otillar R.P."/>
            <person name="Terry A.Y."/>
            <person name="Boore J.L."/>
            <person name="Simakov O."/>
            <person name="Marletaz F."/>
            <person name="Cho S.-J."/>
            <person name="Edsinger-Gonzales E."/>
            <person name="Havlak P."/>
            <person name="Kuo D.-H."/>
            <person name="Larsson T."/>
            <person name="Lv J."/>
            <person name="Arendt D."/>
            <person name="Savage R."/>
            <person name="Osoegawa K."/>
            <person name="de Jong P."/>
            <person name="Lindberg D.R."/>
            <person name="Seaver E.C."/>
            <person name="Weisblat D.A."/>
            <person name="Putnam N.H."/>
            <person name="Grigoriev I.V."/>
            <person name="Rokhsar D.S."/>
        </authorList>
    </citation>
    <scope>NUCLEOTIDE SEQUENCE</scope>
    <source>
        <strain evidence="14">I ESC-2004</strain>
    </source>
</reference>
<evidence type="ECO:0000256" key="9">
    <source>
        <dbReference type="SAM" id="MobiDB-lite"/>
    </source>
</evidence>
<dbReference type="Pfam" id="PF00046">
    <property type="entry name" value="Homeodomain"/>
    <property type="match status" value="1"/>
</dbReference>
<dbReference type="GO" id="GO:0009653">
    <property type="term" value="P:anatomical structure morphogenesis"/>
    <property type="evidence" value="ECO:0007669"/>
    <property type="project" value="TreeGrafter"/>
</dbReference>
<evidence type="ECO:0000259" key="10">
    <source>
        <dbReference type="PROSITE" id="PS50071"/>
    </source>
</evidence>
<evidence type="ECO:0000259" key="11">
    <source>
        <dbReference type="PROSITE" id="PS50803"/>
    </source>
</evidence>
<dbReference type="FunFam" id="1.10.10.60:FF:000679">
    <property type="entry name" value="Homeobox protein aristaless"/>
    <property type="match status" value="1"/>
</dbReference>
<dbReference type="PANTHER" id="PTHR45882">
    <property type="entry name" value="PITUITARY HOMEOBOX HOMOLOG PTX1"/>
    <property type="match status" value="1"/>
</dbReference>
<evidence type="ECO:0000256" key="4">
    <source>
        <dbReference type="ARBA" id="ARBA00023125"/>
    </source>
</evidence>
<evidence type="ECO:0000313" key="14">
    <source>
        <dbReference type="Proteomes" id="UP000014760"/>
    </source>
</evidence>
<keyword evidence="3" id="KW-0217">Developmental protein</keyword>
<dbReference type="STRING" id="283909.R7TUB2"/>
<dbReference type="OMA" id="NSMRNPL"/>
<evidence type="ECO:0000256" key="3">
    <source>
        <dbReference type="ARBA" id="ARBA00022473"/>
    </source>
</evidence>
<comment type="subcellular location">
    <subcellularLocation>
        <location evidence="1 7 8">Nucleus</location>
    </subcellularLocation>
</comment>
<feature type="compositionally biased region" description="Polar residues" evidence="9">
    <location>
        <begin position="45"/>
        <end position="54"/>
    </location>
</feature>
<dbReference type="InterPro" id="IPR003654">
    <property type="entry name" value="OAR_dom"/>
</dbReference>
<dbReference type="GO" id="GO:0000981">
    <property type="term" value="F:DNA-binding transcription factor activity, RNA polymerase II-specific"/>
    <property type="evidence" value="ECO:0007669"/>
    <property type="project" value="InterPro"/>
</dbReference>
<reference evidence="12 14" key="2">
    <citation type="journal article" date="2013" name="Nature">
        <title>Insights into bilaterian evolution from three spiralian genomes.</title>
        <authorList>
            <person name="Simakov O."/>
            <person name="Marletaz F."/>
            <person name="Cho S.J."/>
            <person name="Edsinger-Gonzales E."/>
            <person name="Havlak P."/>
            <person name="Hellsten U."/>
            <person name="Kuo D.H."/>
            <person name="Larsson T."/>
            <person name="Lv J."/>
            <person name="Arendt D."/>
            <person name="Savage R."/>
            <person name="Osoegawa K."/>
            <person name="de Jong P."/>
            <person name="Grimwood J."/>
            <person name="Chapman J.A."/>
            <person name="Shapiro H."/>
            <person name="Aerts A."/>
            <person name="Otillar R.P."/>
            <person name="Terry A.Y."/>
            <person name="Boore J.L."/>
            <person name="Grigoriev I.V."/>
            <person name="Lindberg D.R."/>
            <person name="Seaver E.C."/>
            <person name="Weisblat D.A."/>
            <person name="Putnam N.H."/>
            <person name="Rokhsar D.S."/>
        </authorList>
    </citation>
    <scope>NUCLEOTIDE SEQUENCE</scope>
    <source>
        <strain evidence="12 14">I ESC-2004</strain>
    </source>
</reference>
<dbReference type="EnsemblMetazoa" id="CapteT171001">
    <property type="protein sequence ID" value="CapteP171001"/>
    <property type="gene ID" value="CapteG171001"/>
</dbReference>
<dbReference type="Pfam" id="PF03826">
    <property type="entry name" value="OAR"/>
    <property type="match status" value="1"/>
</dbReference>
<evidence type="ECO:0000256" key="2">
    <source>
        <dbReference type="ARBA" id="ARBA00006503"/>
    </source>
</evidence>
<dbReference type="Proteomes" id="UP000014760">
    <property type="component" value="Unassembled WGS sequence"/>
</dbReference>
<dbReference type="PROSITE" id="PS50071">
    <property type="entry name" value="HOMEOBOX_2"/>
    <property type="match status" value="1"/>
</dbReference>
<dbReference type="Gene3D" id="1.10.10.60">
    <property type="entry name" value="Homeodomain-like"/>
    <property type="match status" value="1"/>
</dbReference>
<proteinExistence type="inferred from homology"/>
<evidence type="ECO:0000313" key="13">
    <source>
        <dbReference type="EnsemblMetazoa" id="CapteP171001"/>
    </source>
</evidence>
<dbReference type="GO" id="GO:0000978">
    <property type="term" value="F:RNA polymerase II cis-regulatory region sequence-specific DNA binding"/>
    <property type="evidence" value="ECO:0007669"/>
    <property type="project" value="TreeGrafter"/>
</dbReference>
<evidence type="ECO:0000256" key="7">
    <source>
        <dbReference type="PROSITE-ProRule" id="PRU00108"/>
    </source>
</evidence>
<protein>
    <recommendedName>
        <fullName evidence="15">Homeobox protein</fullName>
    </recommendedName>
</protein>
<dbReference type="CDD" id="cd00086">
    <property type="entry name" value="homeodomain"/>
    <property type="match status" value="1"/>
</dbReference>
<evidence type="ECO:0000256" key="1">
    <source>
        <dbReference type="ARBA" id="ARBA00004123"/>
    </source>
</evidence>
<feature type="domain" description="Homeobox" evidence="10">
    <location>
        <begin position="122"/>
        <end position="182"/>
    </location>
</feature>
<dbReference type="InterPro" id="IPR009057">
    <property type="entry name" value="Homeodomain-like_sf"/>
</dbReference>
<name>R7TUB2_CAPTE</name>
<accession>R7TUB2</accession>
<keyword evidence="5 7" id="KW-0371">Homeobox</keyword>
<feature type="compositionally biased region" description="Basic and acidic residues" evidence="9">
    <location>
        <begin position="79"/>
        <end position="90"/>
    </location>
</feature>
<dbReference type="EMBL" id="AMQN01002185">
    <property type="status" value="NOT_ANNOTATED_CDS"/>
    <property type="molecule type" value="Genomic_DNA"/>
</dbReference>
<dbReference type="SMART" id="SM00389">
    <property type="entry name" value="HOX"/>
    <property type="match status" value="1"/>
</dbReference>
<feature type="region of interest" description="Disordered" evidence="9">
    <location>
        <begin position="39"/>
        <end position="67"/>
    </location>
</feature>
<organism evidence="12">
    <name type="scientific">Capitella teleta</name>
    <name type="common">Polychaete worm</name>
    <dbReference type="NCBI Taxonomy" id="283909"/>
    <lineage>
        <taxon>Eukaryota</taxon>
        <taxon>Metazoa</taxon>
        <taxon>Spiralia</taxon>
        <taxon>Lophotrochozoa</taxon>
        <taxon>Annelida</taxon>
        <taxon>Polychaeta</taxon>
        <taxon>Sedentaria</taxon>
        <taxon>Scolecida</taxon>
        <taxon>Capitellidae</taxon>
        <taxon>Capitella</taxon>
    </lineage>
</organism>
<feature type="region of interest" description="Disordered" evidence="9">
    <location>
        <begin position="79"/>
        <end position="147"/>
    </location>
</feature>
<comment type="similarity">
    <text evidence="2">Belongs to the paired homeobox family. Bicoid subfamily.</text>
</comment>
<dbReference type="InterPro" id="IPR017970">
    <property type="entry name" value="Homeobox_CS"/>
</dbReference>
<dbReference type="GO" id="GO:0005634">
    <property type="term" value="C:nucleus"/>
    <property type="evidence" value="ECO:0007669"/>
    <property type="project" value="UniProtKB-SubCell"/>
</dbReference>
<dbReference type="PANTHER" id="PTHR45882:SF3">
    <property type="entry name" value="PITUITARY HOMEOBOX HOMOLOG PTX1"/>
    <property type="match status" value="1"/>
</dbReference>
<gene>
    <name evidence="12" type="ORF">CAPTEDRAFT_171001</name>
</gene>
<evidence type="ECO:0000256" key="5">
    <source>
        <dbReference type="ARBA" id="ARBA00023155"/>
    </source>
</evidence>
<keyword evidence="4 7" id="KW-0238">DNA-binding</keyword>
<keyword evidence="6 7" id="KW-0539">Nucleus</keyword>
<dbReference type="PROSITE" id="PS50803">
    <property type="entry name" value="OAR"/>
    <property type="match status" value="1"/>
</dbReference>
<feature type="compositionally biased region" description="Low complexity" evidence="9">
    <location>
        <begin position="91"/>
        <end position="104"/>
    </location>
</feature>
<evidence type="ECO:0000256" key="6">
    <source>
        <dbReference type="ARBA" id="ARBA00023242"/>
    </source>
</evidence>